<dbReference type="OrthoDB" id="5984192at2759"/>
<evidence type="ECO:0000313" key="2">
    <source>
        <dbReference type="Proteomes" id="UP001152795"/>
    </source>
</evidence>
<organism evidence="1 2">
    <name type="scientific">Paramuricea clavata</name>
    <name type="common">Red gorgonian</name>
    <name type="synonym">Violescent sea-whip</name>
    <dbReference type="NCBI Taxonomy" id="317549"/>
    <lineage>
        <taxon>Eukaryota</taxon>
        <taxon>Metazoa</taxon>
        <taxon>Cnidaria</taxon>
        <taxon>Anthozoa</taxon>
        <taxon>Octocorallia</taxon>
        <taxon>Malacalcyonacea</taxon>
        <taxon>Plexauridae</taxon>
        <taxon>Paramuricea</taxon>
    </lineage>
</organism>
<gene>
    <name evidence="1" type="ORF">PACLA_8A033186</name>
</gene>
<dbReference type="AlphaFoldDB" id="A0A7D9EFZ5"/>
<name>A0A7D9EFZ5_PARCT</name>
<proteinExistence type="predicted"/>
<reference evidence="1" key="1">
    <citation type="submission" date="2020-04" db="EMBL/GenBank/DDBJ databases">
        <authorList>
            <person name="Alioto T."/>
            <person name="Alioto T."/>
            <person name="Gomez Garrido J."/>
        </authorList>
    </citation>
    <scope>NUCLEOTIDE SEQUENCE</scope>
    <source>
        <strain evidence="1">A484AB</strain>
    </source>
</reference>
<keyword evidence="2" id="KW-1185">Reference proteome</keyword>
<evidence type="ECO:0000313" key="1">
    <source>
        <dbReference type="EMBL" id="CAB4007615.1"/>
    </source>
</evidence>
<accession>A0A7D9EFZ5</accession>
<feature type="non-terminal residue" evidence="1">
    <location>
        <position position="1"/>
    </location>
</feature>
<comment type="caution">
    <text evidence="1">The sequence shown here is derived from an EMBL/GenBank/DDBJ whole genome shotgun (WGS) entry which is preliminary data.</text>
</comment>
<dbReference type="Proteomes" id="UP001152795">
    <property type="component" value="Unassembled WGS sequence"/>
</dbReference>
<dbReference type="EMBL" id="CACRXK020005852">
    <property type="protein sequence ID" value="CAB4007615.1"/>
    <property type="molecule type" value="Genomic_DNA"/>
</dbReference>
<sequence length="135" mass="14904">SFANPSAESIQQGKDALACGLLEQLKSRSVLPTVIPFRHDVFEYFFGGKGEKSNERGAILLNKADFDACDLPKDWDNVVDHIGDGLRIDFPVKIRPFLSWSPKTHALVGGTIVPSPRYRPEKISISICKTAFSLS</sequence>
<protein>
    <submittedName>
        <fullName evidence="1">Uncharacterized protein</fullName>
    </submittedName>
</protein>